<dbReference type="Gene3D" id="3.30.710.10">
    <property type="entry name" value="Potassium Channel Kv1.1, Chain A"/>
    <property type="match status" value="1"/>
</dbReference>
<proteinExistence type="predicted"/>
<dbReference type="PANTHER" id="PTHR24413">
    <property type="entry name" value="SPECKLE-TYPE POZ PROTEIN"/>
    <property type="match status" value="1"/>
</dbReference>
<protein>
    <submittedName>
        <fullName evidence="3">BTB domain-containing protein</fullName>
    </submittedName>
</protein>
<dbReference type="InterPro" id="IPR000210">
    <property type="entry name" value="BTB/POZ_dom"/>
</dbReference>
<dbReference type="InterPro" id="IPR011333">
    <property type="entry name" value="SKP1/BTB/POZ_sf"/>
</dbReference>
<dbReference type="Gene3D" id="6.10.250.3030">
    <property type="match status" value="1"/>
</dbReference>
<keyword evidence="2" id="KW-1185">Reference proteome</keyword>
<name>A0A914QY51_9BILA</name>
<dbReference type="SUPFAM" id="SSF54695">
    <property type="entry name" value="POZ domain"/>
    <property type="match status" value="1"/>
</dbReference>
<dbReference type="Proteomes" id="UP000887578">
    <property type="component" value="Unplaced"/>
</dbReference>
<dbReference type="PROSITE" id="PS50097">
    <property type="entry name" value="BTB"/>
    <property type="match status" value="1"/>
</dbReference>
<dbReference type="CDD" id="cd18186">
    <property type="entry name" value="BTB_POZ_ZBTB_KLHL-like"/>
    <property type="match status" value="1"/>
</dbReference>
<accession>A0A914QY51</accession>
<evidence type="ECO:0000259" key="1">
    <source>
        <dbReference type="PROSITE" id="PS50097"/>
    </source>
</evidence>
<evidence type="ECO:0000313" key="2">
    <source>
        <dbReference type="Proteomes" id="UP000887578"/>
    </source>
</evidence>
<dbReference type="AlphaFoldDB" id="A0A914QY51"/>
<reference evidence="3" key="1">
    <citation type="submission" date="2022-11" db="UniProtKB">
        <authorList>
            <consortium name="WormBaseParasite"/>
        </authorList>
    </citation>
    <scope>IDENTIFICATION</scope>
</reference>
<dbReference type="SMART" id="SM00225">
    <property type="entry name" value="BTB"/>
    <property type="match status" value="1"/>
</dbReference>
<dbReference type="Pfam" id="PF00651">
    <property type="entry name" value="BTB"/>
    <property type="match status" value="1"/>
</dbReference>
<organism evidence="2 3">
    <name type="scientific">Panagrolaimus davidi</name>
    <dbReference type="NCBI Taxonomy" id="227884"/>
    <lineage>
        <taxon>Eukaryota</taxon>
        <taxon>Metazoa</taxon>
        <taxon>Ecdysozoa</taxon>
        <taxon>Nematoda</taxon>
        <taxon>Chromadorea</taxon>
        <taxon>Rhabditida</taxon>
        <taxon>Tylenchina</taxon>
        <taxon>Panagrolaimomorpha</taxon>
        <taxon>Panagrolaimoidea</taxon>
        <taxon>Panagrolaimidae</taxon>
        <taxon>Panagrolaimus</taxon>
    </lineage>
</organism>
<evidence type="ECO:0000313" key="3">
    <source>
        <dbReference type="WBParaSite" id="PDA_v2.g9047.t1"/>
    </source>
</evidence>
<sequence length="334" mass="38869">MVFNVTAIDDTKFYPLVAEYLIDKNLLHNINNEDMRPQSGIIEGIEDAEWTLKLFKRLIGFRESSRGYTEYSAESYYFEIRLEIKTKIPLKCEVSFEIASENESVIQQFHNTVNGSNTIGTREFLKYDDFVNKFKNHDKLFLRLKAQFSYILKEDQSIHGTTKFIQNNEWSKRLQNHGEKDFKFIVGDESIEIHKFFLTLESSVFAAMFENNDFKETQTGEMIIKDFKFEIIKAVVDFCYGKDISKILKFAENAVELLMFADKYNMENLKATFEEYYCKKLTKGNVAYVLTAANQVNASTLKGKCIEFINSLSRIDKSSIVYGPLDEELRGLFI</sequence>
<feature type="domain" description="BTB" evidence="1">
    <location>
        <begin position="180"/>
        <end position="245"/>
    </location>
</feature>
<dbReference type="WBParaSite" id="PDA_v2.g9047.t1">
    <property type="protein sequence ID" value="PDA_v2.g9047.t1"/>
    <property type="gene ID" value="PDA_v2.g9047"/>
</dbReference>